<sequence length="52" mass="6122">MWLTIFLLNNYRRNIIGYIIENTSYPKILVPKFIHVNCIIDIEGGGEYGEYN</sequence>
<accession>A0AAV3W6I3</accession>
<organism evidence="1 2">
    <name type="scientific">Clostridium diolis</name>
    <dbReference type="NCBI Taxonomy" id="223919"/>
    <lineage>
        <taxon>Bacteria</taxon>
        <taxon>Bacillati</taxon>
        <taxon>Bacillota</taxon>
        <taxon>Clostridia</taxon>
        <taxon>Eubacteriales</taxon>
        <taxon>Clostridiaceae</taxon>
        <taxon>Clostridium</taxon>
    </lineage>
</organism>
<evidence type="ECO:0000313" key="2">
    <source>
        <dbReference type="Proteomes" id="UP000325212"/>
    </source>
</evidence>
<dbReference type="Proteomes" id="UP000325212">
    <property type="component" value="Unassembled WGS sequence"/>
</dbReference>
<name>A0AAV3W6I3_9CLOT</name>
<comment type="caution">
    <text evidence="1">The sequence shown here is derived from an EMBL/GenBank/DDBJ whole genome shotgun (WGS) entry which is preliminary data.</text>
</comment>
<dbReference type="EMBL" id="BJLA01000033">
    <property type="protein sequence ID" value="GEA34130.1"/>
    <property type="molecule type" value="Genomic_DNA"/>
</dbReference>
<proteinExistence type="predicted"/>
<evidence type="ECO:0000313" key="1">
    <source>
        <dbReference type="EMBL" id="GEA34130.1"/>
    </source>
</evidence>
<protein>
    <submittedName>
        <fullName evidence="1">Uncharacterized protein</fullName>
    </submittedName>
</protein>
<dbReference type="AlphaFoldDB" id="A0AAV3W6I3"/>
<keyword evidence="2" id="KW-1185">Reference proteome</keyword>
<reference evidence="1 2" key="1">
    <citation type="submission" date="2019-06" db="EMBL/GenBank/DDBJ databases">
        <title>Draft genome sequence of Clostridium diolis DSM 15410.</title>
        <authorList>
            <person name="Kobayashi H."/>
            <person name="Tanizawa Y."/>
            <person name="Tohno M."/>
        </authorList>
    </citation>
    <scope>NUCLEOTIDE SEQUENCE [LARGE SCALE GENOMIC DNA]</scope>
    <source>
        <strain evidence="1 2">DSM 15410</strain>
    </source>
</reference>
<gene>
    <name evidence="1" type="ORF">CDIOL_50530</name>
</gene>